<protein>
    <submittedName>
        <fullName evidence="2">Mitochondrial</fullName>
    </submittedName>
</protein>
<evidence type="ECO:0000256" key="1">
    <source>
        <dbReference type="SAM" id="MobiDB-lite"/>
    </source>
</evidence>
<reference evidence="2 3" key="1">
    <citation type="submission" date="2024-02" db="EMBL/GenBank/DDBJ databases">
        <authorList>
            <person name="Chen Y."/>
            <person name="Shah S."/>
            <person name="Dougan E. K."/>
            <person name="Thang M."/>
            <person name="Chan C."/>
        </authorList>
    </citation>
    <scope>NUCLEOTIDE SEQUENCE [LARGE SCALE GENOMIC DNA]</scope>
</reference>
<name>A0ABP0K5I2_9DINO</name>
<gene>
    <name evidence="2" type="ORF">SCF082_LOCUS15611</name>
</gene>
<dbReference type="EMBL" id="CAXAMM010010001">
    <property type="protein sequence ID" value="CAK9022030.1"/>
    <property type="molecule type" value="Genomic_DNA"/>
</dbReference>
<comment type="caution">
    <text evidence="2">The sequence shown here is derived from an EMBL/GenBank/DDBJ whole genome shotgun (WGS) entry which is preliminary data.</text>
</comment>
<feature type="compositionally biased region" description="Basic and acidic residues" evidence="1">
    <location>
        <begin position="22"/>
        <end position="35"/>
    </location>
</feature>
<dbReference type="Proteomes" id="UP001642464">
    <property type="component" value="Unassembled WGS sequence"/>
</dbReference>
<accession>A0ABP0K5I2</accession>
<evidence type="ECO:0000313" key="2">
    <source>
        <dbReference type="EMBL" id="CAK9022030.1"/>
    </source>
</evidence>
<keyword evidence="3" id="KW-1185">Reference proteome</keyword>
<organism evidence="2 3">
    <name type="scientific">Durusdinium trenchii</name>
    <dbReference type="NCBI Taxonomy" id="1381693"/>
    <lineage>
        <taxon>Eukaryota</taxon>
        <taxon>Sar</taxon>
        <taxon>Alveolata</taxon>
        <taxon>Dinophyceae</taxon>
        <taxon>Suessiales</taxon>
        <taxon>Symbiodiniaceae</taxon>
        <taxon>Durusdinium</taxon>
    </lineage>
</organism>
<feature type="region of interest" description="Disordered" evidence="1">
    <location>
        <begin position="1"/>
        <end position="35"/>
    </location>
</feature>
<proteinExistence type="predicted"/>
<evidence type="ECO:0000313" key="3">
    <source>
        <dbReference type="Proteomes" id="UP001642464"/>
    </source>
</evidence>
<sequence>MASPLPALAGLGGAVGGPTQQDEQRKGAVSKTDTKTETEWQELLDFINLWQLDQACADYLVTQTPEIQKEAIENFRPKPGTANVSGLFMGYVNSLNRAQKGGKGIGIR</sequence>